<comment type="caution">
    <text evidence="7">The sequence shown here is derived from an EMBL/GenBank/DDBJ whole genome shotgun (WGS) entry which is preliminary data.</text>
</comment>
<keyword evidence="4 6" id="KW-0472">Membrane</keyword>
<dbReference type="PANTHER" id="PTHR28128">
    <property type="entry name" value="GOLGI APPARATUS MEMBRANE PROTEIN TVP15"/>
    <property type="match status" value="1"/>
</dbReference>
<evidence type="ECO:0008006" key="9">
    <source>
        <dbReference type="Google" id="ProtNLM"/>
    </source>
</evidence>
<evidence type="ECO:0000256" key="5">
    <source>
        <dbReference type="SAM" id="MobiDB-lite"/>
    </source>
</evidence>
<dbReference type="InterPro" id="IPR013714">
    <property type="entry name" value="Golgi_TVP15"/>
</dbReference>
<name>A0ABQ9YGK4_9EUKA</name>
<comment type="subcellular location">
    <subcellularLocation>
        <location evidence="1">Membrane</location>
        <topology evidence="1">Multi-pass membrane protein</topology>
    </subcellularLocation>
</comment>
<evidence type="ECO:0000256" key="4">
    <source>
        <dbReference type="ARBA" id="ARBA00023136"/>
    </source>
</evidence>
<dbReference type="EMBL" id="JARBJD010000009">
    <property type="protein sequence ID" value="KAK2962781.1"/>
    <property type="molecule type" value="Genomic_DNA"/>
</dbReference>
<accession>A0ABQ9YGK4</accession>
<feature type="transmembrane region" description="Helical" evidence="6">
    <location>
        <begin position="94"/>
        <end position="116"/>
    </location>
</feature>
<evidence type="ECO:0000313" key="8">
    <source>
        <dbReference type="Proteomes" id="UP001281761"/>
    </source>
</evidence>
<evidence type="ECO:0000256" key="1">
    <source>
        <dbReference type="ARBA" id="ARBA00004141"/>
    </source>
</evidence>
<keyword evidence="3 6" id="KW-1133">Transmembrane helix</keyword>
<keyword evidence="8" id="KW-1185">Reference proteome</keyword>
<evidence type="ECO:0000256" key="2">
    <source>
        <dbReference type="ARBA" id="ARBA00022692"/>
    </source>
</evidence>
<feature type="transmembrane region" description="Helical" evidence="6">
    <location>
        <begin position="151"/>
        <end position="175"/>
    </location>
</feature>
<proteinExistence type="predicted"/>
<reference evidence="7 8" key="1">
    <citation type="journal article" date="2022" name="bioRxiv">
        <title>Genomics of Preaxostyla Flagellates Illuminates Evolutionary Transitions and the Path Towards Mitochondrial Loss.</title>
        <authorList>
            <person name="Novak L.V.F."/>
            <person name="Treitli S.C."/>
            <person name="Pyrih J."/>
            <person name="Halakuc P."/>
            <person name="Pipaliya S.V."/>
            <person name="Vacek V."/>
            <person name="Brzon O."/>
            <person name="Soukal P."/>
            <person name="Eme L."/>
            <person name="Dacks J.B."/>
            <person name="Karnkowska A."/>
            <person name="Elias M."/>
            <person name="Hampl V."/>
        </authorList>
    </citation>
    <scope>NUCLEOTIDE SEQUENCE [LARGE SCALE GENOMIC DNA]</scope>
    <source>
        <strain evidence="7">NAU3</strain>
        <tissue evidence="7">Gut</tissue>
    </source>
</reference>
<keyword evidence="2 6" id="KW-0812">Transmembrane</keyword>
<gene>
    <name evidence="7" type="ORF">BLNAU_2216</name>
</gene>
<dbReference type="Pfam" id="PF08507">
    <property type="entry name" value="COPI_assoc"/>
    <property type="match status" value="1"/>
</dbReference>
<feature type="transmembrane region" description="Helical" evidence="6">
    <location>
        <begin position="56"/>
        <end position="82"/>
    </location>
</feature>
<evidence type="ECO:0000313" key="7">
    <source>
        <dbReference type="EMBL" id="KAK2962781.1"/>
    </source>
</evidence>
<evidence type="ECO:0000256" key="6">
    <source>
        <dbReference type="SAM" id="Phobius"/>
    </source>
</evidence>
<protein>
    <recommendedName>
        <fullName evidence="9">COPI associated protein</fullName>
    </recommendedName>
</protein>
<dbReference type="Proteomes" id="UP001281761">
    <property type="component" value="Unassembled WGS sequence"/>
</dbReference>
<organism evidence="7 8">
    <name type="scientific">Blattamonas nauphoetae</name>
    <dbReference type="NCBI Taxonomy" id="2049346"/>
    <lineage>
        <taxon>Eukaryota</taxon>
        <taxon>Metamonada</taxon>
        <taxon>Preaxostyla</taxon>
        <taxon>Oxymonadida</taxon>
        <taxon>Blattamonas</taxon>
    </lineage>
</organism>
<dbReference type="PANTHER" id="PTHR28128:SF1">
    <property type="entry name" value="GOLGI APPARATUS MEMBRANE PROTEIN TVP15"/>
    <property type="match status" value="1"/>
</dbReference>
<evidence type="ECO:0000256" key="3">
    <source>
        <dbReference type="ARBA" id="ARBA00022989"/>
    </source>
</evidence>
<feature type="region of interest" description="Disordered" evidence="5">
    <location>
        <begin position="1"/>
        <end position="23"/>
    </location>
</feature>
<sequence>MSDSFYSEPTASEQAPITAQSNSQPITQYTAAEEKAAAQGCWQATRGCYTSKCMKISVTILVIISCLALIGAIGVLCPIILITKKLFATSLTNFLFAVYSLLGGLILILLEFRITLIFRFVPFLMSPTYRAIFLIFLGSLAMASFDGIKNFVVIGYVVGVFAAIVGLMQLILCCCDRNWKKQVRKDYQTLAQQSVAQSDNYPAQQAMSEPHALESSNQQSGGFAGELVGAAMSSQEGRQFASTAAQVAVTSTISSGNTDSMYSSMAANPQLQSMAADAAVSAAQNPAVQNAAKRAASKAFTHAMSDAYDRLFDDD</sequence>